<feature type="region of interest" description="Disordered" evidence="1">
    <location>
        <begin position="480"/>
        <end position="564"/>
    </location>
</feature>
<organism evidence="2 3">
    <name type="scientific">Exophiala mesophila</name>
    <name type="common">Black yeast-like fungus</name>
    <dbReference type="NCBI Taxonomy" id="212818"/>
    <lineage>
        <taxon>Eukaryota</taxon>
        <taxon>Fungi</taxon>
        <taxon>Dikarya</taxon>
        <taxon>Ascomycota</taxon>
        <taxon>Pezizomycotina</taxon>
        <taxon>Eurotiomycetes</taxon>
        <taxon>Chaetothyriomycetidae</taxon>
        <taxon>Chaetothyriales</taxon>
        <taxon>Herpotrichiellaceae</taxon>
        <taxon>Exophiala</taxon>
    </lineage>
</organism>
<feature type="compositionally biased region" description="Pro residues" evidence="1">
    <location>
        <begin position="341"/>
        <end position="351"/>
    </location>
</feature>
<accession>A0A0D1WZ54</accession>
<keyword evidence="3" id="KW-1185">Reference proteome</keyword>
<feature type="region of interest" description="Disordered" evidence="1">
    <location>
        <begin position="660"/>
        <end position="708"/>
    </location>
</feature>
<dbReference type="GeneID" id="27320362"/>
<gene>
    <name evidence="2" type="ORF">PV10_02517</name>
</gene>
<proteinExistence type="predicted"/>
<evidence type="ECO:0000313" key="3">
    <source>
        <dbReference type="Proteomes" id="UP000054302"/>
    </source>
</evidence>
<dbReference type="Proteomes" id="UP000054302">
    <property type="component" value="Unassembled WGS sequence"/>
</dbReference>
<dbReference type="EMBL" id="KN847521">
    <property type="protein sequence ID" value="KIV94785.1"/>
    <property type="molecule type" value="Genomic_DNA"/>
</dbReference>
<feature type="compositionally biased region" description="Low complexity" evidence="1">
    <location>
        <begin position="152"/>
        <end position="169"/>
    </location>
</feature>
<protein>
    <submittedName>
        <fullName evidence="2">Uncharacterized protein</fullName>
    </submittedName>
</protein>
<dbReference type="OMA" id="DPHNQPK"/>
<feature type="compositionally biased region" description="Low complexity" evidence="1">
    <location>
        <begin position="110"/>
        <end position="120"/>
    </location>
</feature>
<reference evidence="2 3" key="1">
    <citation type="submission" date="2015-01" db="EMBL/GenBank/DDBJ databases">
        <title>The Genome Sequence of Exophiala mesophila CBS40295.</title>
        <authorList>
            <consortium name="The Broad Institute Genomics Platform"/>
            <person name="Cuomo C."/>
            <person name="de Hoog S."/>
            <person name="Gorbushina A."/>
            <person name="Stielow B."/>
            <person name="Teixiera M."/>
            <person name="Abouelleil A."/>
            <person name="Chapman S.B."/>
            <person name="Priest M."/>
            <person name="Young S.K."/>
            <person name="Wortman J."/>
            <person name="Nusbaum C."/>
            <person name="Birren B."/>
        </authorList>
    </citation>
    <scope>NUCLEOTIDE SEQUENCE [LARGE SCALE GENOMIC DNA]</scope>
    <source>
        <strain evidence="2 3">CBS 40295</strain>
    </source>
</reference>
<feature type="region of interest" description="Disordered" evidence="1">
    <location>
        <begin position="203"/>
        <end position="439"/>
    </location>
</feature>
<dbReference type="AlphaFoldDB" id="A0A0D1WZ54"/>
<name>A0A0D1WZ54_EXOME</name>
<feature type="compositionally biased region" description="Basic and acidic residues" evidence="1">
    <location>
        <begin position="397"/>
        <end position="407"/>
    </location>
</feature>
<dbReference type="OrthoDB" id="4160512at2759"/>
<feature type="compositionally biased region" description="Low complexity" evidence="1">
    <location>
        <begin position="54"/>
        <end position="79"/>
    </location>
</feature>
<dbReference type="VEuPathDB" id="FungiDB:PV10_02517"/>
<feature type="compositionally biased region" description="Polar residues" evidence="1">
    <location>
        <begin position="661"/>
        <end position="672"/>
    </location>
</feature>
<feature type="compositionally biased region" description="Low complexity" evidence="1">
    <location>
        <begin position="240"/>
        <end position="260"/>
    </location>
</feature>
<feature type="compositionally biased region" description="Basic residues" evidence="1">
    <location>
        <begin position="21"/>
        <end position="37"/>
    </location>
</feature>
<dbReference type="RefSeq" id="XP_016226359.1">
    <property type="nucleotide sequence ID" value="XM_016366841.1"/>
</dbReference>
<sequence length="770" mass="84103">MPAMTATARPTDDFDMGKLQKSLKQRQRHSIRIKPHVAKLTPAEIRSLNNSAIASSAGSHSSSHASSPARSRRSTTGTPPTSPDDGLSSHRHSVSRNSPHDVLTPPHTPSGGRRSSQSSSHSHHHHNHQHTYQVPHSNGIIYAPRPRGHYHASFMSSAPSSRPSSSSSSTTYRGLPTYRGPEVTRTGSMNMLQRPSATIVANPLSQFSRPRQSAFGVSPERHRHSQDLGTDRSQSLPAPRANSISNISVASSRPASPPRVTDSPVSMMVEETEAFPVLDPNDPHNQPKEFSDSDDIEHDPVRTPSVNEQPRPQPPRTLPVAPMLPPPQGEEQQDQQEQQEQPPPLPPPPASPKKDKQRRFTISSALFGGDKSNASDEKPGKLRKARRQTLTSADGQQTDHPDSEKNETAQGAQVEEKDETQALSVIIPDTNKGKEKEIQSAPVYSRCSCCGKVKKPSGFSSGLSPVMENENLRTNFSFELERTSESSSGRRLSDASRRKFTPIIPMPISETETRQATIEPLIASPTHVNKEAVLSSPQSSIEGGSGQGSSPVTPTSRRPRKHLDPPKFVRFASLHGRRNVDSVIIAEEEEEIPENTPLMEGQGQGQQQQQHLHEDVVETEELFYGNEDTTELPDVVISQPVFDMEPIHQHQPLIQPRVLVQSPSSSQRTSQDLQHHRPSVAGSDSDMFFTPRDGISPAGENPPSPAAAAPTLLTRTSFLDLPESNLDLQLKDFGVTDKSSTTTTIILTEDAAIVDGVQLDRKPGSEVRVA</sequence>
<evidence type="ECO:0000313" key="2">
    <source>
        <dbReference type="EMBL" id="KIV94785.1"/>
    </source>
</evidence>
<feature type="compositionally biased region" description="Pro residues" evidence="1">
    <location>
        <begin position="311"/>
        <end position="328"/>
    </location>
</feature>
<dbReference type="HOGENOM" id="CLU_021432_0_0_1"/>
<evidence type="ECO:0000256" key="1">
    <source>
        <dbReference type="SAM" id="MobiDB-lite"/>
    </source>
</evidence>
<feature type="compositionally biased region" description="Basic and acidic residues" evidence="1">
    <location>
        <begin position="281"/>
        <end position="291"/>
    </location>
</feature>
<feature type="region of interest" description="Disordered" evidence="1">
    <location>
        <begin position="1"/>
        <end position="188"/>
    </location>
</feature>